<dbReference type="InterPro" id="IPR005162">
    <property type="entry name" value="Retrotrans_gag_dom"/>
</dbReference>
<keyword evidence="4" id="KW-1185">Reference proteome</keyword>
<feature type="region of interest" description="Disordered" evidence="1">
    <location>
        <begin position="247"/>
        <end position="274"/>
    </location>
</feature>
<dbReference type="Proteomes" id="UP000236161">
    <property type="component" value="Unassembled WGS sequence"/>
</dbReference>
<gene>
    <name evidence="3" type="ORF">AXF42_Ash003606</name>
</gene>
<evidence type="ECO:0000256" key="1">
    <source>
        <dbReference type="SAM" id="MobiDB-lite"/>
    </source>
</evidence>
<organism evidence="3 4">
    <name type="scientific">Apostasia shenzhenica</name>
    <dbReference type="NCBI Taxonomy" id="1088818"/>
    <lineage>
        <taxon>Eukaryota</taxon>
        <taxon>Viridiplantae</taxon>
        <taxon>Streptophyta</taxon>
        <taxon>Embryophyta</taxon>
        <taxon>Tracheophyta</taxon>
        <taxon>Spermatophyta</taxon>
        <taxon>Magnoliopsida</taxon>
        <taxon>Liliopsida</taxon>
        <taxon>Asparagales</taxon>
        <taxon>Orchidaceae</taxon>
        <taxon>Apostasioideae</taxon>
        <taxon>Apostasia</taxon>
    </lineage>
</organism>
<evidence type="ECO:0000313" key="3">
    <source>
        <dbReference type="EMBL" id="PKA54970.1"/>
    </source>
</evidence>
<name>A0A2I0AHE8_9ASPA</name>
<dbReference type="PANTHER" id="PTHR33223">
    <property type="entry name" value="CCHC-TYPE DOMAIN-CONTAINING PROTEIN"/>
    <property type="match status" value="1"/>
</dbReference>
<evidence type="ECO:0000259" key="2">
    <source>
        <dbReference type="Pfam" id="PF03732"/>
    </source>
</evidence>
<feature type="compositionally biased region" description="Basic and acidic residues" evidence="1">
    <location>
        <begin position="152"/>
        <end position="163"/>
    </location>
</feature>
<accession>A0A2I0AHE8</accession>
<reference evidence="3 4" key="1">
    <citation type="journal article" date="2017" name="Nature">
        <title>The Apostasia genome and the evolution of orchids.</title>
        <authorList>
            <person name="Zhang G.Q."/>
            <person name="Liu K.W."/>
            <person name="Li Z."/>
            <person name="Lohaus R."/>
            <person name="Hsiao Y.Y."/>
            <person name="Niu S.C."/>
            <person name="Wang J.Y."/>
            <person name="Lin Y.C."/>
            <person name="Xu Q."/>
            <person name="Chen L.J."/>
            <person name="Yoshida K."/>
            <person name="Fujiwara S."/>
            <person name="Wang Z.W."/>
            <person name="Zhang Y.Q."/>
            <person name="Mitsuda N."/>
            <person name="Wang M."/>
            <person name="Liu G.H."/>
            <person name="Pecoraro L."/>
            <person name="Huang H.X."/>
            <person name="Xiao X.J."/>
            <person name="Lin M."/>
            <person name="Wu X.Y."/>
            <person name="Wu W.L."/>
            <person name="Chen Y.Y."/>
            <person name="Chang S.B."/>
            <person name="Sakamoto S."/>
            <person name="Ohme-Takagi M."/>
            <person name="Yagi M."/>
            <person name="Zeng S.J."/>
            <person name="Shen C.Y."/>
            <person name="Yeh C.M."/>
            <person name="Luo Y.B."/>
            <person name="Tsai W.C."/>
            <person name="Van de Peer Y."/>
            <person name="Liu Z.J."/>
        </authorList>
    </citation>
    <scope>NUCLEOTIDE SEQUENCE [LARGE SCALE GENOMIC DNA]</scope>
    <source>
        <strain evidence="4">cv. Shenzhen</strain>
        <tissue evidence="3">Stem</tissue>
    </source>
</reference>
<feature type="domain" description="Retrotransposon gag" evidence="2">
    <location>
        <begin position="5"/>
        <end position="86"/>
    </location>
</feature>
<feature type="region of interest" description="Disordered" evidence="1">
    <location>
        <begin position="120"/>
        <end position="163"/>
    </location>
</feature>
<dbReference type="PANTHER" id="PTHR33223:SF10">
    <property type="entry name" value="AMINOTRANSFERASE-LIKE PLANT MOBILE DOMAIN-CONTAINING PROTEIN"/>
    <property type="match status" value="1"/>
</dbReference>
<protein>
    <recommendedName>
        <fullName evidence="2">Retrotransposon gag domain-containing protein</fullName>
    </recommendedName>
</protein>
<proteinExistence type="predicted"/>
<dbReference type="OrthoDB" id="1740536at2759"/>
<evidence type="ECO:0000313" key="4">
    <source>
        <dbReference type="Proteomes" id="UP000236161"/>
    </source>
</evidence>
<dbReference type="Pfam" id="PF03732">
    <property type="entry name" value="Retrotrans_gag"/>
    <property type="match status" value="1"/>
</dbReference>
<dbReference type="AlphaFoldDB" id="A0A2I0AHE8"/>
<dbReference type="EMBL" id="KZ451980">
    <property type="protein sequence ID" value="PKA54970.1"/>
    <property type="molecule type" value="Genomic_DNA"/>
</dbReference>
<sequence length="305" mass="34876">MKRTAFSWFVKLPRSHICSYEYFKCELIARFISRTKMVVSDMVLANIKQGKKESLRDYTNRFFSTAAEAEDVDPTVTIDNYRRGLKSRDLSKSLQLAKPQSYKELVAKASQFVLLEDDKASPPDVSRAKKEKKRKHRGNEPSSTMNRRGKNHGRDDRRPREIHEQKHFLSWPLTEVYAAAVKQGWVHPARPKPALPARVDPENYYDFHENYGHELHKCRSLRALLNKLANQGKLEKFMMMAPTFNATQKGKAPEDVGDPPQALPPQGPSQPMRSYPPTARTINAIFSVDPATTQHHVIEVGDIAH</sequence>